<reference evidence="2 3" key="1">
    <citation type="submission" date="2024-01" db="EMBL/GenBank/DDBJ databases">
        <title>A draft genome for a cacao thread blight-causing isolate of Paramarasmius palmivorus.</title>
        <authorList>
            <person name="Baruah I.K."/>
            <person name="Bukari Y."/>
            <person name="Amoako-Attah I."/>
            <person name="Meinhardt L.W."/>
            <person name="Bailey B.A."/>
            <person name="Cohen S.P."/>
        </authorList>
    </citation>
    <scope>NUCLEOTIDE SEQUENCE [LARGE SCALE GENOMIC DNA]</scope>
    <source>
        <strain evidence="2 3">GH-12</strain>
    </source>
</reference>
<dbReference type="SUPFAM" id="SSF88723">
    <property type="entry name" value="PIN domain-like"/>
    <property type="match status" value="1"/>
</dbReference>
<comment type="caution">
    <text evidence="2">The sequence shown here is derived from an EMBL/GenBank/DDBJ whole genome shotgun (WGS) entry which is preliminary data.</text>
</comment>
<name>A0AAW0EG98_9AGAR</name>
<dbReference type="EMBL" id="JAYKXP010000001">
    <property type="protein sequence ID" value="KAK7062676.1"/>
    <property type="molecule type" value="Genomic_DNA"/>
</dbReference>
<dbReference type="GO" id="GO:0004540">
    <property type="term" value="F:RNA nuclease activity"/>
    <property type="evidence" value="ECO:0007669"/>
    <property type="project" value="UniProtKB-ARBA"/>
</dbReference>
<accession>A0AAW0EG98</accession>
<dbReference type="GO" id="GO:0005634">
    <property type="term" value="C:nucleus"/>
    <property type="evidence" value="ECO:0007669"/>
    <property type="project" value="TreeGrafter"/>
</dbReference>
<dbReference type="PANTHER" id="PTHR16161">
    <property type="entry name" value="TRANSCRIPTIONAL PROTEIN SWT1"/>
    <property type="match status" value="1"/>
</dbReference>
<evidence type="ECO:0000313" key="3">
    <source>
        <dbReference type="Proteomes" id="UP001383192"/>
    </source>
</evidence>
<protein>
    <recommendedName>
        <fullName evidence="1">PIN domain-containing protein</fullName>
    </recommendedName>
</protein>
<feature type="domain" description="PIN" evidence="1">
    <location>
        <begin position="27"/>
        <end position="157"/>
    </location>
</feature>
<dbReference type="InterPro" id="IPR029060">
    <property type="entry name" value="PIN-like_dom_sf"/>
</dbReference>
<organism evidence="2 3">
    <name type="scientific">Paramarasmius palmivorus</name>
    <dbReference type="NCBI Taxonomy" id="297713"/>
    <lineage>
        <taxon>Eukaryota</taxon>
        <taxon>Fungi</taxon>
        <taxon>Dikarya</taxon>
        <taxon>Basidiomycota</taxon>
        <taxon>Agaricomycotina</taxon>
        <taxon>Agaricomycetes</taxon>
        <taxon>Agaricomycetidae</taxon>
        <taxon>Agaricales</taxon>
        <taxon>Marasmiineae</taxon>
        <taxon>Marasmiaceae</taxon>
        <taxon>Paramarasmius</taxon>
    </lineage>
</organism>
<keyword evidence="3" id="KW-1185">Reference proteome</keyword>
<dbReference type="InterPro" id="IPR052626">
    <property type="entry name" value="SWT1_Regulator"/>
</dbReference>
<proteinExistence type="predicted"/>
<evidence type="ECO:0000259" key="1">
    <source>
        <dbReference type="Pfam" id="PF13638"/>
    </source>
</evidence>
<dbReference type="AlphaFoldDB" id="A0AAW0EG98"/>
<gene>
    <name evidence="2" type="ORF">VNI00_000164</name>
</gene>
<dbReference type="Gene3D" id="3.40.50.1010">
    <property type="entry name" value="5'-nuclease"/>
    <property type="match status" value="1"/>
</dbReference>
<sequence>MEDIEMDSHQYDSQKSSQESDIVWTYLVIDTNVALDCQDAIKQFMRDAEQAGLSLTVVIPSKVIRELDRHKNLSDRKKAWSARTAARWILEAVEARKDNFKVQATRETADECYQRTNEDSDGKILCCALYFKRLGRPFVLSGDKFFCARCRADDVETPTAADISRLSSRALAKQLFPGSSSKNFTGYYPDYNGDSVIIRPDKEEPMEVDMGEVNLSQHRNSISEEDAKKSFHLKIVDDITFTLAALVTRVNKVNPRLLTINSLSKSIHAAPALTDEPENQDFARWTAAQLIAHLERRKRVLPSMTASLGGFLTKPYKARSGARTIAEWSSADWRECLAALETLATAWEDEPLETLLRSLLCPFNDIFQDFH</sequence>
<dbReference type="Proteomes" id="UP001383192">
    <property type="component" value="Unassembled WGS sequence"/>
</dbReference>
<dbReference type="InterPro" id="IPR002716">
    <property type="entry name" value="PIN_dom"/>
</dbReference>
<dbReference type="PANTHER" id="PTHR16161:SF0">
    <property type="entry name" value="TRANSCRIPTIONAL PROTEIN SWT1"/>
    <property type="match status" value="1"/>
</dbReference>
<evidence type="ECO:0000313" key="2">
    <source>
        <dbReference type="EMBL" id="KAK7062676.1"/>
    </source>
</evidence>
<dbReference type="Pfam" id="PF13638">
    <property type="entry name" value="PIN_4"/>
    <property type="match status" value="1"/>
</dbReference>